<feature type="domain" description="ZP" evidence="2">
    <location>
        <begin position="1"/>
        <end position="57"/>
    </location>
</feature>
<keyword evidence="1" id="KW-0472">Membrane</keyword>
<dbReference type="OrthoDB" id="6351704at2759"/>
<feature type="transmembrane region" description="Helical" evidence="1">
    <location>
        <begin position="126"/>
        <end position="147"/>
    </location>
</feature>
<accession>A0A443ST82</accession>
<reference evidence="3 4" key="1">
    <citation type="journal article" date="2018" name="Gigascience">
        <title>Genomes of trombidid mites reveal novel predicted allergens and laterally-transferred genes associated with secondary metabolism.</title>
        <authorList>
            <person name="Dong X."/>
            <person name="Chaisiri K."/>
            <person name="Xia D."/>
            <person name="Armstrong S.D."/>
            <person name="Fang Y."/>
            <person name="Donnelly M.J."/>
            <person name="Kadowaki T."/>
            <person name="McGarry J.W."/>
            <person name="Darby A.C."/>
            <person name="Makepeace B.L."/>
        </authorList>
    </citation>
    <scope>NUCLEOTIDE SEQUENCE [LARGE SCALE GENOMIC DNA]</scope>
    <source>
        <strain evidence="3">UoL-UT</strain>
    </source>
</reference>
<evidence type="ECO:0000313" key="3">
    <source>
        <dbReference type="EMBL" id="RWS30735.1"/>
    </source>
</evidence>
<dbReference type="VEuPathDB" id="VectorBase:LDEU001303"/>
<dbReference type="EMBL" id="NCKV01000395">
    <property type="protein sequence ID" value="RWS30735.1"/>
    <property type="molecule type" value="Genomic_DNA"/>
</dbReference>
<keyword evidence="1" id="KW-0812">Transmembrane</keyword>
<gene>
    <name evidence="3" type="ORF">B4U80_05876</name>
</gene>
<comment type="caution">
    <text evidence="3">The sequence shown here is derived from an EMBL/GenBank/DDBJ whole genome shotgun (WGS) entry which is preliminary data.</text>
</comment>
<dbReference type="PROSITE" id="PS51034">
    <property type="entry name" value="ZP_2"/>
    <property type="match status" value="1"/>
</dbReference>
<sequence length="186" mass="20993">MPNFKVLFSEATSSKILHTSFPAFKFPDRSNLHIQCTVVICNTTCPKFDCKKTPQFAHHLAKRYANSEMLTFSNVSDKLTDARFSQIGVSTFIAVNEQYAGYESNTGILDDLWGEQTLSCFTLPSIIIVFTLLSTSFFASLIVAVFMSSKACLLKKRLLVSKTQLQHCEEFDCFAYANAVDFHRQQ</sequence>
<dbReference type="AlphaFoldDB" id="A0A443ST82"/>
<protein>
    <recommendedName>
        <fullName evidence="2">ZP domain-containing protein</fullName>
    </recommendedName>
</protein>
<keyword evidence="4" id="KW-1185">Reference proteome</keyword>
<evidence type="ECO:0000313" key="4">
    <source>
        <dbReference type="Proteomes" id="UP000288716"/>
    </source>
</evidence>
<evidence type="ECO:0000259" key="2">
    <source>
        <dbReference type="PROSITE" id="PS51034"/>
    </source>
</evidence>
<proteinExistence type="predicted"/>
<dbReference type="InterPro" id="IPR001507">
    <property type="entry name" value="ZP_dom"/>
</dbReference>
<keyword evidence="1" id="KW-1133">Transmembrane helix</keyword>
<organism evidence="3 4">
    <name type="scientific">Leptotrombidium deliense</name>
    <dbReference type="NCBI Taxonomy" id="299467"/>
    <lineage>
        <taxon>Eukaryota</taxon>
        <taxon>Metazoa</taxon>
        <taxon>Ecdysozoa</taxon>
        <taxon>Arthropoda</taxon>
        <taxon>Chelicerata</taxon>
        <taxon>Arachnida</taxon>
        <taxon>Acari</taxon>
        <taxon>Acariformes</taxon>
        <taxon>Trombidiformes</taxon>
        <taxon>Prostigmata</taxon>
        <taxon>Anystina</taxon>
        <taxon>Parasitengona</taxon>
        <taxon>Trombiculoidea</taxon>
        <taxon>Trombiculidae</taxon>
        <taxon>Leptotrombidium</taxon>
    </lineage>
</organism>
<evidence type="ECO:0000256" key="1">
    <source>
        <dbReference type="SAM" id="Phobius"/>
    </source>
</evidence>
<dbReference type="Proteomes" id="UP000288716">
    <property type="component" value="Unassembled WGS sequence"/>
</dbReference>
<name>A0A443ST82_9ACAR</name>